<dbReference type="RefSeq" id="XP_033452420.1">
    <property type="nucleotide sequence ID" value="XM_033588972.1"/>
</dbReference>
<gene>
    <name evidence="1" type="ORF">M421DRAFT_285800</name>
</gene>
<dbReference type="GeneID" id="54346619"/>
<dbReference type="EMBL" id="ML978959">
    <property type="protein sequence ID" value="KAF1932172.1"/>
    <property type="molecule type" value="Genomic_DNA"/>
</dbReference>
<organism evidence="1 2">
    <name type="scientific">Didymella exigua CBS 183.55</name>
    <dbReference type="NCBI Taxonomy" id="1150837"/>
    <lineage>
        <taxon>Eukaryota</taxon>
        <taxon>Fungi</taxon>
        <taxon>Dikarya</taxon>
        <taxon>Ascomycota</taxon>
        <taxon>Pezizomycotina</taxon>
        <taxon>Dothideomycetes</taxon>
        <taxon>Pleosporomycetidae</taxon>
        <taxon>Pleosporales</taxon>
        <taxon>Pleosporineae</taxon>
        <taxon>Didymellaceae</taxon>
        <taxon>Didymella</taxon>
    </lineage>
</organism>
<dbReference type="AlphaFoldDB" id="A0A6A5RWB0"/>
<protein>
    <submittedName>
        <fullName evidence="1">Uncharacterized protein</fullName>
    </submittedName>
</protein>
<evidence type="ECO:0000313" key="1">
    <source>
        <dbReference type="EMBL" id="KAF1932172.1"/>
    </source>
</evidence>
<sequence>MPPTEPSRTPLGSSGPNVLLRLTIGFLWFKPLLSWAVYATPLAMHMAVQLCLS</sequence>
<proteinExistence type="predicted"/>
<accession>A0A6A5RWB0</accession>
<evidence type="ECO:0000313" key="2">
    <source>
        <dbReference type="Proteomes" id="UP000800082"/>
    </source>
</evidence>
<keyword evidence="2" id="KW-1185">Reference proteome</keyword>
<dbReference type="Proteomes" id="UP000800082">
    <property type="component" value="Unassembled WGS sequence"/>
</dbReference>
<name>A0A6A5RWB0_9PLEO</name>
<reference evidence="1" key="1">
    <citation type="journal article" date="2020" name="Stud. Mycol.">
        <title>101 Dothideomycetes genomes: a test case for predicting lifestyles and emergence of pathogens.</title>
        <authorList>
            <person name="Haridas S."/>
            <person name="Albert R."/>
            <person name="Binder M."/>
            <person name="Bloem J."/>
            <person name="Labutti K."/>
            <person name="Salamov A."/>
            <person name="Andreopoulos B."/>
            <person name="Baker S."/>
            <person name="Barry K."/>
            <person name="Bills G."/>
            <person name="Bluhm B."/>
            <person name="Cannon C."/>
            <person name="Castanera R."/>
            <person name="Culley D."/>
            <person name="Daum C."/>
            <person name="Ezra D."/>
            <person name="Gonzalez J."/>
            <person name="Henrissat B."/>
            <person name="Kuo A."/>
            <person name="Liang C."/>
            <person name="Lipzen A."/>
            <person name="Lutzoni F."/>
            <person name="Magnuson J."/>
            <person name="Mondo S."/>
            <person name="Nolan M."/>
            <person name="Ohm R."/>
            <person name="Pangilinan J."/>
            <person name="Park H.-J."/>
            <person name="Ramirez L."/>
            <person name="Alfaro M."/>
            <person name="Sun H."/>
            <person name="Tritt A."/>
            <person name="Yoshinaga Y."/>
            <person name="Zwiers L.-H."/>
            <person name="Turgeon B."/>
            <person name="Goodwin S."/>
            <person name="Spatafora J."/>
            <person name="Crous P."/>
            <person name="Grigoriev I."/>
        </authorList>
    </citation>
    <scope>NUCLEOTIDE SEQUENCE</scope>
    <source>
        <strain evidence="1">CBS 183.55</strain>
    </source>
</reference>